<organism evidence="2 3">
    <name type="scientific">Nothoprocta perdicaria</name>
    <name type="common">Chilean tinamou</name>
    <name type="synonym">Crypturus perdicarius</name>
    <dbReference type="NCBI Taxonomy" id="30464"/>
    <lineage>
        <taxon>Eukaryota</taxon>
        <taxon>Metazoa</taxon>
        <taxon>Chordata</taxon>
        <taxon>Craniata</taxon>
        <taxon>Vertebrata</taxon>
        <taxon>Euteleostomi</taxon>
        <taxon>Archelosauria</taxon>
        <taxon>Archosauria</taxon>
        <taxon>Dinosauria</taxon>
        <taxon>Saurischia</taxon>
        <taxon>Theropoda</taxon>
        <taxon>Coelurosauria</taxon>
        <taxon>Aves</taxon>
        <taxon>Palaeognathae</taxon>
        <taxon>Tinamiformes</taxon>
        <taxon>Tinamidae</taxon>
        <taxon>Nothoprocta</taxon>
    </lineage>
</organism>
<dbReference type="Proteomes" id="UP000694420">
    <property type="component" value="Unplaced"/>
</dbReference>
<dbReference type="Ensembl" id="ENSNPET00000001810.1">
    <property type="protein sequence ID" value="ENSNPEP00000001774.1"/>
    <property type="gene ID" value="ENSNPEG00000001382.1"/>
</dbReference>
<proteinExistence type="predicted"/>
<feature type="compositionally biased region" description="Polar residues" evidence="1">
    <location>
        <begin position="56"/>
        <end position="74"/>
    </location>
</feature>
<reference evidence="2" key="2">
    <citation type="submission" date="2025-09" db="UniProtKB">
        <authorList>
            <consortium name="Ensembl"/>
        </authorList>
    </citation>
    <scope>IDENTIFICATION</scope>
</reference>
<reference evidence="2" key="1">
    <citation type="submission" date="2025-08" db="UniProtKB">
        <authorList>
            <consortium name="Ensembl"/>
        </authorList>
    </citation>
    <scope>IDENTIFICATION</scope>
</reference>
<name>A0A8C6YL87_NOTPE</name>
<feature type="region of interest" description="Disordered" evidence="1">
    <location>
        <begin position="1"/>
        <end position="74"/>
    </location>
</feature>
<evidence type="ECO:0000256" key="1">
    <source>
        <dbReference type="SAM" id="MobiDB-lite"/>
    </source>
</evidence>
<accession>A0A8C6YL87</accession>
<sequence>SPFPVGQSAEQSSGGSLCSPSWGTRPAELVSVLDTTAETERGPADAQRAGGVGKESSGNGNSCSPRLRSQLSCG</sequence>
<protein>
    <submittedName>
        <fullName evidence="2">Uncharacterized protein</fullName>
    </submittedName>
</protein>
<evidence type="ECO:0000313" key="3">
    <source>
        <dbReference type="Proteomes" id="UP000694420"/>
    </source>
</evidence>
<evidence type="ECO:0000313" key="2">
    <source>
        <dbReference type="Ensembl" id="ENSNPEP00000001774.1"/>
    </source>
</evidence>
<keyword evidence="3" id="KW-1185">Reference proteome</keyword>
<feature type="compositionally biased region" description="Polar residues" evidence="1">
    <location>
        <begin position="8"/>
        <end position="22"/>
    </location>
</feature>
<dbReference type="AlphaFoldDB" id="A0A8C6YL87"/>